<comment type="caution">
    <text evidence="1">The sequence shown here is derived from an EMBL/GenBank/DDBJ whole genome shotgun (WGS) entry which is preliminary data.</text>
</comment>
<dbReference type="Proteomes" id="UP000034407">
    <property type="component" value="Unassembled WGS sequence"/>
</dbReference>
<dbReference type="RefSeq" id="WP_046821613.1">
    <property type="nucleotide sequence ID" value="NZ_LBBT01000018.1"/>
</dbReference>
<dbReference type="OrthoDB" id="1950389at2"/>
<accession>A0A0M3DN20</accession>
<organism evidence="1 2">
    <name type="scientific">Paraclostridium benzoelyticum</name>
    <dbReference type="NCBI Taxonomy" id="1629550"/>
    <lineage>
        <taxon>Bacteria</taxon>
        <taxon>Bacillati</taxon>
        <taxon>Bacillota</taxon>
        <taxon>Clostridia</taxon>
        <taxon>Peptostreptococcales</taxon>
        <taxon>Peptostreptococcaceae</taxon>
        <taxon>Paraclostridium</taxon>
    </lineage>
</organism>
<sequence length="222" mass="24845">MSIYEDKRLKHCEKFESNVIEDNWGFSYIESNVNFNSVSVSVLPKNAVWEDMEGFVDRKYGPFGYSIRNENDEIIASLIFYFSYSCKGTFNGKGSYLADATVSPKIISASPGYYLDCNVTASEPKNYGTKENPAPGVTLRLQVKISSYRDLTNCNVCGTSKLENMDNESICTNQNEIDCNKSNNLNFIYPHCSCDGLNSIEFFAIATVRGDGQVNLISAQCY</sequence>
<dbReference type="PATRIC" id="fig|1629550.3.peg.145"/>
<proteinExistence type="predicted"/>
<reference evidence="1 2" key="1">
    <citation type="submission" date="2015-04" db="EMBL/GenBank/DDBJ databases">
        <title>Microcin producing Clostridium sp. JC272T.</title>
        <authorList>
            <person name="Jyothsna T."/>
            <person name="Sasikala C."/>
            <person name="Ramana C."/>
        </authorList>
    </citation>
    <scope>NUCLEOTIDE SEQUENCE [LARGE SCALE GENOMIC DNA]</scope>
    <source>
        <strain evidence="1 2">JC272</strain>
    </source>
</reference>
<dbReference type="AlphaFoldDB" id="A0A0M3DN20"/>
<evidence type="ECO:0000313" key="1">
    <source>
        <dbReference type="EMBL" id="KKY02859.1"/>
    </source>
</evidence>
<protein>
    <submittedName>
        <fullName evidence="1">Uncharacterized protein</fullName>
    </submittedName>
</protein>
<name>A0A0M3DN20_9FIRM</name>
<gene>
    <name evidence="1" type="ORF">VN21_00945</name>
</gene>
<keyword evidence="2" id="KW-1185">Reference proteome</keyword>
<dbReference type="EMBL" id="LBBT01000018">
    <property type="protein sequence ID" value="KKY02859.1"/>
    <property type="molecule type" value="Genomic_DNA"/>
</dbReference>
<evidence type="ECO:0000313" key="2">
    <source>
        <dbReference type="Proteomes" id="UP000034407"/>
    </source>
</evidence>